<evidence type="ECO:0000256" key="7">
    <source>
        <dbReference type="SAM" id="Phobius"/>
    </source>
</evidence>
<proteinExistence type="inferred from homology"/>
<protein>
    <submittedName>
        <fullName evidence="9">Peptidase M50-like protein</fullName>
    </submittedName>
</protein>
<keyword evidence="10" id="KW-1185">Reference proteome</keyword>
<comment type="subcellular location">
    <subcellularLocation>
        <location evidence="2">Membrane</location>
        <topology evidence="2">Multi-pass membrane protein</topology>
    </subcellularLocation>
</comment>
<keyword evidence="6 7" id="KW-0472">Membrane</keyword>
<feature type="domain" description="Peptidase M50" evidence="8">
    <location>
        <begin position="20"/>
        <end position="110"/>
    </location>
</feature>
<feature type="transmembrane region" description="Helical" evidence="7">
    <location>
        <begin position="88"/>
        <end position="109"/>
    </location>
</feature>
<dbReference type="Proteomes" id="UP000316291">
    <property type="component" value="Unassembled WGS sequence"/>
</dbReference>
<reference evidence="9 10" key="1">
    <citation type="journal article" date="2015" name="Stand. Genomic Sci.">
        <title>Genomic Encyclopedia of Bacterial and Archaeal Type Strains, Phase III: the genomes of soil and plant-associated and newly described type strains.</title>
        <authorList>
            <person name="Whitman W.B."/>
            <person name="Woyke T."/>
            <person name="Klenk H.P."/>
            <person name="Zhou Y."/>
            <person name="Lilburn T.G."/>
            <person name="Beck B.J."/>
            <person name="De Vos P."/>
            <person name="Vandamme P."/>
            <person name="Eisen J.A."/>
            <person name="Garrity G."/>
            <person name="Hugenholtz P."/>
            <person name="Kyrpides N.C."/>
        </authorList>
    </citation>
    <scope>NUCLEOTIDE SEQUENCE [LARGE SCALE GENOMIC DNA]</scope>
    <source>
        <strain evidence="9 10">CGMCC 1.10948</strain>
    </source>
</reference>
<evidence type="ECO:0000313" key="9">
    <source>
        <dbReference type="EMBL" id="TWI62304.1"/>
    </source>
</evidence>
<evidence type="ECO:0000256" key="2">
    <source>
        <dbReference type="ARBA" id="ARBA00004141"/>
    </source>
</evidence>
<dbReference type="Pfam" id="PF02163">
    <property type="entry name" value="Peptidase_M50"/>
    <property type="match status" value="1"/>
</dbReference>
<evidence type="ECO:0000313" key="10">
    <source>
        <dbReference type="Proteomes" id="UP000316291"/>
    </source>
</evidence>
<evidence type="ECO:0000256" key="4">
    <source>
        <dbReference type="ARBA" id="ARBA00022692"/>
    </source>
</evidence>
<dbReference type="EMBL" id="VLLA01000022">
    <property type="protein sequence ID" value="TWI62304.1"/>
    <property type="molecule type" value="Genomic_DNA"/>
</dbReference>
<evidence type="ECO:0000256" key="6">
    <source>
        <dbReference type="ARBA" id="ARBA00023136"/>
    </source>
</evidence>
<dbReference type="InterPro" id="IPR008915">
    <property type="entry name" value="Peptidase_M50"/>
</dbReference>
<comment type="similarity">
    <text evidence="3">Belongs to the peptidase M50B family.</text>
</comment>
<accession>A0A562R136</accession>
<comment type="cofactor">
    <cofactor evidence="1">
        <name>Zn(2+)</name>
        <dbReference type="ChEBI" id="CHEBI:29105"/>
    </cofactor>
</comment>
<name>A0A562R136_9BRAD</name>
<keyword evidence="5 7" id="KW-1133">Transmembrane helix</keyword>
<organism evidence="9 10">
    <name type="scientific">Bradyrhizobium huanghuaihaiense</name>
    <dbReference type="NCBI Taxonomy" id="990078"/>
    <lineage>
        <taxon>Bacteria</taxon>
        <taxon>Pseudomonadati</taxon>
        <taxon>Pseudomonadota</taxon>
        <taxon>Alphaproteobacteria</taxon>
        <taxon>Hyphomicrobiales</taxon>
        <taxon>Nitrobacteraceae</taxon>
        <taxon>Bradyrhizobium</taxon>
    </lineage>
</organism>
<feature type="transmembrane region" description="Helical" evidence="7">
    <location>
        <begin position="31"/>
        <end position="49"/>
    </location>
</feature>
<comment type="caution">
    <text evidence="9">The sequence shown here is derived from an EMBL/GenBank/DDBJ whole genome shotgun (WGS) entry which is preliminary data.</text>
</comment>
<feature type="transmembrane region" description="Helical" evidence="7">
    <location>
        <begin position="56"/>
        <end position="76"/>
    </location>
</feature>
<evidence type="ECO:0000256" key="3">
    <source>
        <dbReference type="ARBA" id="ARBA00007931"/>
    </source>
</evidence>
<dbReference type="GO" id="GO:0006508">
    <property type="term" value="P:proteolysis"/>
    <property type="evidence" value="ECO:0007669"/>
    <property type="project" value="InterPro"/>
</dbReference>
<dbReference type="GO" id="GO:0016020">
    <property type="term" value="C:membrane"/>
    <property type="evidence" value="ECO:0007669"/>
    <property type="project" value="UniProtKB-SubCell"/>
</dbReference>
<evidence type="ECO:0000256" key="5">
    <source>
        <dbReference type="ARBA" id="ARBA00022989"/>
    </source>
</evidence>
<feature type="transmembrane region" description="Helical" evidence="7">
    <location>
        <begin position="121"/>
        <end position="138"/>
    </location>
</feature>
<dbReference type="RefSeq" id="WP_018641790.1">
    <property type="nucleotide sequence ID" value="NZ_VLLA01000022.1"/>
</dbReference>
<dbReference type="AlphaFoldDB" id="A0A562R136"/>
<sequence>MNWELIAQGLVSTLTGRMVLAAVSAVVLHELGHLLFGRIAGVPILGVVIGEGRRLFGWRIGAITFAVHAIPFSGYVEHDEYDGGPLTTAVLAAGGIAVNLLVGMSSLAFYLSGEPHWLDRMLWAIALAHLGLAAWNLVPRQFEDGNKSDGLLMWDAWRSARRDKAAAGQ</sequence>
<dbReference type="OrthoDB" id="8231381at2"/>
<evidence type="ECO:0000259" key="8">
    <source>
        <dbReference type="Pfam" id="PF02163"/>
    </source>
</evidence>
<gene>
    <name evidence="9" type="ORF">IQ16_06630</name>
</gene>
<evidence type="ECO:0000256" key="1">
    <source>
        <dbReference type="ARBA" id="ARBA00001947"/>
    </source>
</evidence>
<keyword evidence="4 7" id="KW-0812">Transmembrane</keyword>